<protein>
    <submittedName>
        <fullName evidence="4">Cobalamin-binding protein</fullName>
    </submittedName>
</protein>
<evidence type="ECO:0000256" key="2">
    <source>
        <dbReference type="ARBA" id="ARBA00023285"/>
    </source>
</evidence>
<gene>
    <name evidence="4" type="ORF">X474_15160</name>
</gene>
<feature type="domain" description="B12-binding" evidence="3">
    <location>
        <begin position="50"/>
        <end position="173"/>
    </location>
</feature>
<keyword evidence="1" id="KW-0479">Metal-binding</keyword>
<dbReference type="InterPro" id="IPR036594">
    <property type="entry name" value="Meth_synthase_dom"/>
</dbReference>
<dbReference type="PANTHER" id="PTHR45833">
    <property type="entry name" value="METHIONINE SYNTHASE"/>
    <property type="match status" value="1"/>
</dbReference>
<evidence type="ECO:0000313" key="4">
    <source>
        <dbReference type="EMBL" id="KIX13225.1"/>
    </source>
</evidence>
<sequence>MEQVMVPVLEEIGLDWENGRVSLSQVYMAGKICESVVDKLLLTHGKLENGGPRLAIAVLSDHHALGKRMVKSALHSAGYKMLDYGHGCQSRDLCEHVLRDKVDVLLISCLMLASAFKVEELVTRLQDAGSNTAVVVGGAPFRLEPTLYKKLGAKAMGRNSAEAVGIVQSFEED</sequence>
<dbReference type="STRING" id="1429043.X474_15160"/>
<dbReference type="GO" id="GO:0005829">
    <property type="term" value="C:cytosol"/>
    <property type="evidence" value="ECO:0007669"/>
    <property type="project" value="TreeGrafter"/>
</dbReference>
<dbReference type="GO" id="GO:0050667">
    <property type="term" value="P:homocysteine metabolic process"/>
    <property type="evidence" value="ECO:0007669"/>
    <property type="project" value="TreeGrafter"/>
</dbReference>
<dbReference type="InParanoid" id="A0A0D2JUM3"/>
<dbReference type="GO" id="GO:0031419">
    <property type="term" value="F:cobalamin binding"/>
    <property type="evidence" value="ECO:0007669"/>
    <property type="project" value="InterPro"/>
</dbReference>
<keyword evidence="2" id="KW-0170">Cobalt</keyword>
<evidence type="ECO:0000256" key="1">
    <source>
        <dbReference type="ARBA" id="ARBA00022723"/>
    </source>
</evidence>
<evidence type="ECO:0000313" key="5">
    <source>
        <dbReference type="Proteomes" id="UP000032233"/>
    </source>
</evidence>
<dbReference type="InterPro" id="IPR036724">
    <property type="entry name" value="Cobalamin-bd_sf"/>
</dbReference>
<dbReference type="PROSITE" id="PS51332">
    <property type="entry name" value="B12_BINDING"/>
    <property type="match status" value="1"/>
</dbReference>
<accession>A0A0D2JUM3</accession>
<dbReference type="InterPro" id="IPR006158">
    <property type="entry name" value="Cobalamin-bd"/>
</dbReference>
<dbReference type="Gene3D" id="1.10.1240.10">
    <property type="entry name" value="Methionine synthase domain"/>
    <property type="match status" value="1"/>
</dbReference>
<dbReference type="GO" id="GO:0008705">
    <property type="term" value="F:methionine synthase activity"/>
    <property type="evidence" value="ECO:0007669"/>
    <property type="project" value="TreeGrafter"/>
</dbReference>
<dbReference type="Pfam" id="PF02607">
    <property type="entry name" value="B12-binding_2"/>
    <property type="match status" value="1"/>
</dbReference>
<dbReference type="Pfam" id="PF02310">
    <property type="entry name" value="B12-binding"/>
    <property type="match status" value="1"/>
</dbReference>
<dbReference type="GO" id="GO:0046872">
    <property type="term" value="F:metal ion binding"/>
    <property type="evidence" value="ECO:0007669"/>
    <property type="project" value="UniProtKB-KW"/>
</dbReference>
<dbReference type="GO" id="GO:0046653">
    <property type="term" value="P:tetrahydrofolate metabolic process"/>
    <property type="evidence" value="ECO:0007669"/>
    <property type="project" value="TreeGrafter"/>
</dbReference>
<dbReference type="AlphaFoldDB" id="A0A0D2JUM3"/>
<evidence type="ECO:0000259" key="3">
    <source>
        <dbReference type="PROSITE" id="PS51332"/>
    </source>
</evidence>
<name>A0A0D2JUM3_9BACT</name>
<keyword evidence="5" id="KW-1185">Reference proteome</keyword>
<proteinExistence type="predicted"/>
<dbReference type="Proteomes" id="UP000032233">
    <property type="component" value="Unassembled WGS sequence"/>
</dbReference>
<dbReference type="PANTHER" id="PTHR45833:SF1">
    <property type="entry name" value="METHIONINE SYNTHASE"/>
    <property type="match status" value="1"/>
</dbReference>
<dbReference type="Gene3D" id="3.40.50.280">
    <property type="entry name" value="Cobalamin-binding domain"/>
    <property type="match status" value="1"/>
</dbReference>
<dbReference type="EMBL" id="AZAC01000017">
    <property type="protein sequence ID" value="KIX13225.1"/>
    <property type="molecule type" value="Genomic_DNA"/>
</dbReference>
<comment type="caution">
    <text evidence="4">The sequence shown here is derived from an EMBL/GenBank/DDBJ whole genome shotgun (WGS) entry which is preliminary data.</text>
</comment>
<dbReference type="SUPFAM" id="SSF52242">
    <property type="entry name" value="Cobalamin (vitamin B12)-binding domain"/>
    <property type="match status" value="1"/>
</dbReference>
<reference evidence="4 5" key="1">
    <citation type="submission" date="2013-11" db="EMBL/GenBank/DDBJ databases">
        <title>Metagenomic analysis of a methanogenic consortium involved in long chain n-alkane degradation.</title>
        <authorList>
            <person name="Davidova I.A."/>
            <person name="Callaghan A.V."/>
            <person name="Wawrik B."/>
            <person name="Pruitt S."/>
            <person name="Marks C."/>
            <person name="Duncan K.E."/>
            <person name="Suflita J.M."/>
        </authorList>
    </citation>
    <scope>NUCLEOTIDE SEQUENCE [LARGE SCALE GENOMIC DNA]</scope>
    <source>
        <strain evidence="4 5">SPR</strain>
    </source>
</reference>
<organism evidence="4 5">
    <name type="scientific">Dethiosulfatarculus sandiegensis</name>
    <dbReference type="NCBI Taxonomy" id="1429043"/>
    <lineage>
        <taxon>Bacteria</taxon>
        <taxon>Pseudomonadati</taxon>
        <taxon>Thermodesulfobacteriota</taxon>
        <taxon>Desulfarculia</taxon>
        <taxon>Desulfarculales</taxon>
        <taxon>Desulfarculaceae</taxon>
        <taxon>Dethiosulfatarculus</taxon>
    </lineage>
</organism>
<dbReference type="InterPro" id="IPR050554">
    <property type="entry name" value="Met_Synthase/Corrinoid"/>
</dbReference>
<dbReference type="InterPro" id="IPR003759">
    <property type="entry name" value="Cbl-bd_cap"/>
</dbReference>